<comment type="caution">
    <text evidence="3">The sequence shown here is derived from an EMBL/GenBank/DDBJ whole genome shotgun (WGS) entry which is preliminary data.</text>
</comment>
<sequence length="334" mass="36374">MASRQQEDRAEAAAAKVAAKDLEELNRARHLNLGAEDQHQQDEQKRGVIGSVIRAVQDTYENAREAVVGKKDPADSHTKTEVVHRFNNDDNLVGAGQVRDISANKSPGIYDSATGKAKEAKDKTVEKGGEYKNYAAEKAKEGKDAAMNKMGEYGDYTAEKAKEGKDATMNKMGEYRDYTAEKAKEGKDATMNKMGEYRDYTAEKAKEGKDATMNKMGEYRDYTAEKAKEGKDSAVGKLGELKDSAADAAKRAMGYLGGKKEETREKAGEMKETTEAAKHKTKGGDEECGKGGRKVELKVEESRPGAAAETLKAADQIAGQAFNDVGRMDDEPHP</sequence>
<feature type="compositionally biased region" description="Basic and acidic residues" evidence="1">
    <location>
        <begin position="258"/>
        <end position="303"/>
    </location>
</feature>
<keyword evidence="4" id="KW-1185">Reference proteome</keyword>
<feature type="domain" description="Late embryogenesis abundant protein ECP63-like" evidence="2">
    <location>
        <begin position="111"/>
        <end position="153"/>
    </location>
</feature>
<evidence type="ECO:0000313" key="4">
    <source>
        <dbReference type="Proteomes" id="UP001359559"/>
    </source>
</evidence>
<dbReference type="AlphaFoldDB" id="A0AAN9IGC3"/>
<proteinExistence type="predicted"/>
<feature type="region of interest" description="Disordered" evidence="1">
    <location>
        <begin position="256"/>
        <end position="310"/>
    </location>
</feature>
<dbReference type="PANTHER" id="PTHR47877">
    <property type="entry name" value="LATE EMBRYOGENESIS ABUNDANT DOMAIN-CONTAINING PROTEIN / LEA DOMAIN-CONTAINING PROTEIN"/>
    <property type="match status" value="1"/>
</dbReference>
<accession>A0AAN9IGC3</accession>
<dbReference type="Gene3D" id="6.10.140.1430">
    <property type="match status" value="3"/>
</dbReference>
<dbReference type="Proteomes" id="UP001359559">
    <property type="component" value="Unassembled WGS sequence"/>
</dbReference>
<dbReference type="InterPro" id="IPR004238">
    <property type="entry name" value="ECP63-like_dom"/>
</dbReference>
<dbReference type="GO" id="GO:0005829">
    <property type="term" value="C:cytosol"/>
    <property type="evidence" value="ECO:0007669"/>
    <property type="project" value="TreeGrafter"/>
</dbReference>
<evidence type="ECO:0000259" key="2">
    <source>
        <dbReference type="Pfam" id="PF02987"/>
    </source>
</evidence>
<name>A0AAN9IGC3_CLITE</name>
<dbReference type="GO" id="GO:0009631">
    <property type="term" value="P:cold acclimation"/>
    <property type="evidence" value="ECO:0007669"/>
    <property type="project" value="TreeGrafter"/>
</dbReference>
<feature type="region of interest" description="Disordered" evidence="1">
    <location>
        <begin position="97"/>
        <end position="121"/>
    </location>
</feature>
<protein>
    <recommendedName>
        <fullName evidence="2">Late embryogenesis abundant protein ECP63-like domain-containing protein</fullName>
    </recommendedName>
</protein>
<evidence type="ECO:0000313" key="3">
    <source>
        <dbReference type="EMBL" id="KAK7277464.1"/>
    </source>
</evidence>
<dbReference type="EMBL" id="JAYKXN010000006">
    <property type="protein sequence ID" value="KAK7277464.1"/>
    <property type="molecule type" value="Genomic_DNA"/>
</dbReference>
<organism evidence="3 4">
    <name type="scientific">Clitoria ternatea</name>
    <name type="common">Butterfly pea</name>
    <dbReference type="NCBI Taxonomy" id="43366"/>
    <lineage>
        <taxon>Eukaryota</taxon>
        <taxon>Viridiplantae</taxon>
        <taxon>Streptophyta</taxon>
        <taxon>Embryophyta</taxon>
        <taxon>Tracheophyta</taxon>
        <taxon>Spermatophyta</taxon>
        <taxon>Magnoliopsida</taxon>
        <taxon>eudicotyledons</taxon>
        <taxon>Gunneridae</taxon>
        <taxon>Pentapetalae</taxon>
        <taxon>rosids</taxon>
        <taxon>fabids</taxon>
        <taxon>Fabales</taxon>
        <taxon>Fabaceae</taxon>
        <taxon>Papilionoideae</taxon>
        <taxon>50 kb inversion clade</taxon>
        <taxon>NPAAA clade</taxon>
        <taxon>indigoferoid/millettioid clade</taxon>
        <taxon>Phaseoleae</taxon>
        <taxon>Clitoria</taxon>
    </lineage>
</organism>
<feature type="domain" description="Late embryogenesis abundant protein ECP63-like" evidence="2">
    <location>
        <begin position="155"/>
        <end position="197"/>
    </location>
</feature>
<evidence type="ECO:0000256" key="1">
    <source>
        <dbReference type="SAM" id="MobiDB-lite"/>
    </source>
</evidence>
<gene>
    <name evidence="3" type="ORF">RJT34_22477</name>
</gene>
<feature type="domain" description="Late embryogenesis abundant protein ECP63-like" evidence="2">
    <location>
        <begin position="199"/>
        <end position="241"/>
    </location>
</feature>
<dbReference type="PANTHER" id="PTHR47877:SF4">
    <property type="entry name" value="LATE EMBRYOGENESIS ABUNDANT PROTEIN ECP63"/>
    <property type="match status" value="1"/>
</dbReference>
<reference evidence="3 4" key="1">
    <citation type="submission" date="2024-01" db="EMBL/GenBank/DDBJ databases">
        <title>The genomes of 5 underutilized Papilionoideae crops provide insights into root nodulation and disease resistance.</title>
        <authorList>
            <person name="Yuan L."/>
        </authorList>
    </citation>
    <scope>NUCLEOTIDE SEQUENCE [LARGE SCALE GENOMIC DNA]</scope>
    <source>
        <strain evidence="3">LY-2023</strain>
        <tissue evidence="3">Leaf</tissue>
    </source>
</reference>
<dbReference type="Pfam" id="PF02987">
    <property type="entry name" value="LEA_4"/>
    <property type="match status" value="3"/>
</dbReference>